<gene>
    <name evidence="1" type="ORF">AKJ08_1522</name>
</gene>
<dbReference type="STRING" id="1391653.AKJ08_1522"/>
<sequence>MRRIAWVVAFSSVLIGCRGGEPSRSGNEQQTPLQVALRASARSVEPGGPVDLSWTVRSGGQAWVSLADASGWSDPVSPVDSIRVNPVYTTEYVLRAFTADQESGEARVTIEVVPQLEPTAAVVVDPGAQQRFWITGTNDLSSKRFRWSASGGTLEPGFASALWTAPTVSGQYTIRVGLPAGADIVHRVEVRTSAARGQPLAGAFGQPDARTTKDVVAASDGSLWALGQRSLLRREPGSMGWRSANDGLDFRPMKIAPGPDGSVWVTGGTNPPGSSRLEVAHWDPVEAQWIRELGPWDSSGIGRLVSVSADGAVVVSSDGGRIWSRAAGASTWVRLPDPGVSVSGMFLTADHGLVVHCRGGPALCPSELIRLVMAGGAWEPLPPPRNDHVGSDSNGRLFAWGNQGLLRLGFDGAWEDLSEGLPSPRSLRDIAYVPDRYIAATEQGLFVRDEGGVFSPFVAAPPVRSDRYTTESLLALGDGDVLLLNGSGMWRLPAGGDAFLPAAAAGDPAGGLAVTALALGPEGTAAIAASNRQGRGAAPLLFLRAKGSSAWLEASVETEAAAPILQVAFEEDQSVLARSERQLLRVGLDGNVVERISLDGLPEDFRLDDLVTAADGTRYVVASGQLFELTRAGARTIELGHRIGPVAVAPDGTLVGDSANGPLSVEPRDGTSRRLGVWPISFRQWYGFHSVQVDKEGTVWATTYDGVLRLEEGAWRPAGSGPCSFQLVTLHVGADGNAYCADDTRLYVFDGRKRDWVPLSAPFQIGAITWSGNRPTAMATAPDGTLWLGFNEGGVLEMPVR</sequence>
<protein>
    <submittedName>
        <fullName evidence="1">Uncharacterized protein</fullName>
    </submittedName>
</protein>
<evidence type="ECO:0000313" key="2">
    <source>
        <dbReference type="Proteomes" id="UP000055590"/>
    </source>
</evidence>
<dbReference type="KEGG" id="vin:AKJ08_1522"/>
<dbReference type="OrthoDB" id="176203at2"/>
<dbReference type="Proteomes" id="UP000055590">
    <property type="component" value="Chromosome"/>
</dbReference>
<proteinExistence type="predicted"/>
<organism evidence="1 2">
    <name type="scientific">Vulgatibacter incomptus</name>
    <dbReference type="NCBI Taxonomy" id="1391653"/>
    <lineage>
        <taxon>Bacteria</taxon>
        <taxon>Pseudomonadati</taxon>
        <taxon>Myxococcota</taxon>
        <taxon>Myxococcia</taxon>
        <taxon>Myxococcales</taxon>
        <taxon>Cystobacterineae</taxon>
        <taxon>Vulgatibacteraceae</taxon>
        <taxon>Vulgatibacter</taxon>
    </lineage>
</organism>
<accession>A0A0K1PC86</accession>
<dbReference type="AlphaFoldDB" id="A0A0K1PC86"/>
<dbReference type="EMBL" id="CP012332">
    <property type="protein sequence ID" value="AKU91135.1"/>
    <property type="molecule type" value="Genomic_DNA"/>
</dbReference>
<reference evidence="1 2" key="1">
    <citation type="submission" date="2015-08" db="EMBL/GenBank/DDBJ databases">
        <authorList>
            <person name="Babu N.S."/>
            <person name="Beckwith C.J."/>
            <person name="Beseler K.G."/>
            <person name="Brison A."/>
            <person name="Carone J.V."/>
            <person name="Caskin T.P."/>
            <person name="Diamond M."/>
            <person name="Durham M.E."/>
            <person name="Foxe J.M."/>
            <person name="Go M."/>
            <person name="Henderson B.A."/>
            <person name="Jones I.B."/>
            <person name="McGettigan J.A."/>
            <person name="Micheletti S.J."/>
            <person name="Nasrallah M.E."/>
            <person name="Ortiz D."/>
            <person name="Piller C.R."/>
            <person name="Privatt S.R."/>
            <person name="Schneider S.L."/>
            <person name="Sharp S."/>
            <person name="Smith T.C."/>
            <person name="Stanton J.D."/>
            <person name="Ullery H.E."/>
            <person name="Wilson R.J."/>
            <person name="Serrano M.G."/>
            <person name="Buck G."/>
            <person name="Lee V."/>
            <person name="Wang Y."/>
            <person name="Carvalho R."/>
            <person name="Voegtly L."/>
            <person name="Shi R."/>
            <person name="Duckworth R."/>
            <person name="Johnson A."/>
            <person name="Loviza R."/>
            <person name="Walstead R."/>
            <person name="Shah Z."/>
            <person name="Kiflezghi M."/>
            <person name="Wade K."/>
            <person name="Ball S.L."/>
            <person name="Bradley K.W."/>
            <person name="Asai D.J."/>
            <person name="Bowman C.A."/>
            <person name="Russell D.A."/>
            <person name="Pope W.H."/>
            <person name="Jacobs-Sera D."/>
            <person name="Hendrix R.W."/>
            <person name="Hatfull G.F."/>
        </authorList>
    </citation>
    <scope>NUCLEOTIDE SEQUENCE [LARGE SCALE GENOMIC DNA]</scope>
    <source>
        <strain evidence="1 2">DSM 27710</strain>
    </source>
</reference>
<dbReference type="RefSeq" id="WP_157370549.1">
    <property type="nucleotide sequence ID" value="NZ_CP012332.1"/>
</dbReference>
<name>A0A0K1PC86_9BACT</name>
<dbReference type="SUPFAM" id="SSF63829">
    <property type="entry name" value="Calcium-dependent phosphotriesterase"/>
    <property type="match status" value="1"/>
</dbReference>
<dbReference type="PROSITE" id="PS51257">
    <property type="entry name" value="PROKAR_LIPOPROTEIN"/>
    <property type="match status" value="1"/>
</dbReference>
<dbReference type="InterPro" id="IPR011043">
    <property type="entry name" value="Gal_Oxase/kelch_b-propeller"/>
</dbReference>
<dbReference type="InterPro" id="IPR015943">
    <property type="entry name" value="WD40/YVTN_repeat-like_dom_sf"/>
</dbReference>
<keyword evidence="2" id="KW-1185">Reference proteome</keyword>
<dbReference type="Gene3D" id="2.130.10.10">
    <property type="entry name" value="YVTN repeat-like/Quinoprotein amine dehydrogenase"/>
    <property type="match status" value="1"/>
</dbReference>
<evidence type="ECO:0000313" key="1">
    <source>
        <dbReference type="EMBL" id="AKU91135.1"/>
    </source>
</evidence>
<dbReference type="SUPFAM" id="SSF50965">
    <property type="entry name" value="Galactose oxidase, central domain"/>
    <property type="match status" value="1"/>
</dbReference>